<protein>
    <recommendedName>
        <fullName evidence="3">Phosducin domain-containing protein</fullName>
    </recommendedName>
</protein>
<feature type="domain" description="Phosducin" evidence="3">
    <location>
        <begin position="31"/>
        <end position="199"/>
    </location>
</feature>
<comment type="caution">
    <text evidence="4">The sequence shown here is derived from an EMBL/GenBank/DDBJ whole genome shotgun (WGS) entry which is preliminary data.</text>
</comment>
<comment type="similarity">
    <text evidence="1">Belongs to the phosducin family.</text>
</comment>
<dbReference type="Pfam" id="PF02114">
    <property type="entry name" value="Phosducin"/>
    <property type="match status" value="1"/>
</dbReference>
<dbReference type="OrthoDB" id="45518at2759"/>
<dbReference type="PANTHER" id="PTHR45809">
    <property type="entry name" value="VIRAL IAP-ASSOCIATED FACTOR HOMOLOG"/>
    <property type="match status" value="1"/>
</dbReference>
<evidence type="ECO:0000256" key="2">
    <source>
        <dbReference type="SAM" id="MobiDB-lite"/>
    </source>
</evidence>
<dbReference type="SUPFAM" id="SSF52833">
    <property type="entry name" value="Thioredoxin-like"/>
    <property type="match status" value="1"/>
</dbReference>
<feature type="region of interest" description="Disordered" evidence="2">
    <location>
        <begin position="218"/>
        <end position="242"/>
    </location>
</feature>
<dbReference type="GO" id="GO:0006457">
    <property type="term" value="P:protein folding"/>
    <property type="evidence" value="ECO:0007669"/>
    <property type="project" value="TreeGrafter"/>
</dbReference>
<dbReference type="VEuPathDB" id="FungiDB:TRICI_001517"/>
<dbReference type="GO" id="GO:0005737">
    <property type="term" value="C:cytoplasm"/>
    <property type="evidence" value="ECO:0007669"/>
    <property type="project" value="TreeGrafter"/>
</dbReference>
<feature type="region of interest" description="Disordered" evidence="2">
    <location>
        <begin position="1"/>
        <end position="34"/>
    </location>
</feature>
<reference evidence="4" key="1">
    <citation type="journal article" date="2019" name="G3 (Bethesda)">
        <title>Genome Assemblies of Two Rare Opportunistic Yeast Pathogens: Diutina rugosa (syn. Candida rugosa) and Trichomonascus ciferrii (syn. Candida ciferrii).</title>
        <authorList>
            <person name="Mixao V."/>
            <person name="Saus E."/>
            <person name="Hansen A.P."/>
            <person name="Lass-Florl C."/>
            <person name="Gabaldon T."/>
        </authorList>
    </citation>
    <scope>NUCLEOTIDE SEQUENCE</scope>
    <source>
        <strain evidence="4">CBS 4856</strain>
    </source>
</reference>
<evidence type="ECO:0000256" key="1">
    <source>
        <dbReference type="ARBA" id="ARBA00009686"/>
    </source>
</evidence>
<proteinExistence type="inferred from homology"/>
<dbReference type="InterPro" id="IPR036249">
    <property type="entry name" value="Thioredoxin-like_sf"/>
</dbReference>
<feature type="compositionally biased region" description="Acidic residues" evidence="2">
    <location>
        <begin position="1"/>
        <end position="13"/>
    </location>
</feature>
<sequence length="242" mass="27770">MNVEVNPDEDTEWNDILRQHGVIPEKPPSPTQQLEEAFEEALEKAHENRLEGKSLDELDELEEDGLEDEAFIEQYKQKRMAEIREQASKERYGEVVKISKPDYTDEITNESKNATVVVHLSYPGVTQSKLLSALLGRLAPKFKDVKFVEIDARQVNENYPLQNCPTILVYRDTNVVKQYITLDTLGGNSANLKDMEQMLVTVEAVKESDPRLIINQEEEDRYRGKSSLRSGRYNDDSDSDFD</sequence>
<dbReference type="CDD" id="cd02988">
    <property type="entry name" value="Phd_like_VIAF"/>
    <property type="match status" value="1"/>
</dbReference>
<organism evidence="4 5">
    <name type="scientific">Trichomonascus ciferrii</name>
    <dbReference type="NCBI Taxonomy" id="44093"/>
    <lineage>
        <taxon>Eukaryota</taxon>
        <taxon>Fungi</taxon>
        <taxon>Dikarya</taxon>
        <taxon>Ascomycota</taxon>
        <taxon>Saccharomycotina</taxon>
        <taxon>Dipodascomycetes</taxon>
        <taxon>Dipodascales</taxon>
        <taxon>Trichomonascaceae</taxon>
        <taxon>Trichomonascus</taxon>
        <taxon>Trichomonascus ciferrii complex</taxon>
    </lineage>
</organism>
<accession>A0A642V9G2</accession>
<evidence type="ECO:0000313" key="4">
    <source>
        <dbReference type="EMBL" id="KAA8916329.1"/>
    </source>
</evidence>
<dbReference type="EMBL" id="SWFS01000108">
    <property type="protein sequence ID" value="KAA8916329.1"/>
    <property type="molecule type" value="Genomic_DNA"/>
</dbReference>
<dbReference type="InterPro" id="IPR024253">
    <property type="entry name" value="Phosducin_thioredoxin-like_dom"/>
</dbReference>
<dbReference type="AlphaFoldDB" id="A0A642V9G2"/>
<dbReference type="InterPro" id="IPR051498">
    <property type="entry name" value="Phosducin-like_chap/apop_reg"/>
</dbReference>
<evidence type="ECO:0000313" key="5">
    <source>
        <dbReference type="Proteomes" id="UP000761534"/>
    </source>
</evidence>
<dbReference type="Gene3D" id="3.40.30.10">
    <property type="entry name" value="Glutaredoxin"/>
    <property type="match status" value="1"/>
</dbReference>
<dbReference type="Proteomes" id="UP000761534">
    <property type="component" value="Unassembled WGS sequence"/>
</dbReference>
<keyword evidence="5" id="KW-1185">Reference proteome</keyword>
<dbReference type="PANTHER" id="PTHR45809:SF3">
    <property type="entry name" value="VIRAL IAP-ASSOCIATED FACTOR HOMOLOG"/>
    <property type="match status" value="1"/>
</dbReference>
<name>A0A642V9G2_9ASCO</name>
<evidence type="ECO:0000259" key="3">
    <source>
        <dbReference type="Pfam" id="PF02114"/>
    </source>
</evidence>
<gene>
    <name evidence="4" type="ORF">TRICI_001517</name>
</gene>